<name>A0AAD4D004_9FUNG</name>
<sequence>VGLEVVQDQAEALDLYRRAMDGGVSVAHFHVQWLTKLGSLDRRELADDLVTISLYHQGAEQGHVAAQYSLARMYEIGRGAAKDKDQAIKWYSMASAQGHEGAKERMEFLQKHLD</sequence>
<dbReference type="EMBL" id="JAAAIL010003786">
    <property type="protein sequence ID" value="KAG0249216.1"/>
    <property type="molecule type" value="Genomic_DNA"/>
</dbReference>
<dbReference type="InterPro" id="IPR011990">
    <property type="entry name" value="TPR-like_helical_dom_sf"/>
</dbReference>
<proteinExistence type="inferred from homology"/>
<dbReference type="AlphaFoldDB" id="A0AAD4D004"/>
<organism evidence="2 3">
    <name type="scientific">Linnemannia exigua</name>
    <dbReference type="NCBI Taxonomy" id="604196"/>
    <lineage>
        <taxon>Eukaryota</taxon>
        <taxon>Fungi</taxon>
        <taxon>Fungi incertae sedis</taxon>
        <taxon>Mucoromycota</taxon>
        <taxon>Mortierellomycotina</taxon>
        <taxon>Mortierellomycetes</taxon>
        <taxon>Mortierellales</taxon>
        <taxon>Mortierellaceae</taxon>
        <taxon>Linnemannia</taxon>
    </lineage>
</organism>
<dbReference type="Gene3D" id="1.25.40.10">
    <property type="entry name" value="Tetratricopeptide repeat domain"/>
    <property type="match status" value="1"/>
</dbReference>
<evidence type="ECO:0008006" key="4">
    <source>
        <dbReference type="Google" id="ProtNLM"/>
    </source>
</evidence>
<protein>
    <recommendedName>
        <fullName evidence="4">Sel1 repeat family protein</fullName>
    </recommendedName>
</protein>
<dbReference type="SMART" id="SM00671">
    <property type="entry name" value="SEL1"/>
    <property type="match status" value="1"/>
</dbReference>
<reference evidence="2" key="1">
    <citation type="journal article" date="2020" name="Fungal Divers.">
        <title>Resolving the Mortierellaceae phylogeny through synthesis of multi-gene phylogenetics and phylogenomics.</title>
        <authorList>
            <person name="Vandepol N."/>
            <person name="Liber J."/>
            <person name="Desiro A."/>
            <person name="Na H."/>
            <person name="Kennedy M."/>
            <person name="Barry K."/>
            <person name="Grigoriev I.V."/>
            <person name="Miller A.N."/>
            <person name="O'Donnell K."/>
            <person name="Stajich J.E."/>
            <person name="Bonito G."/>
        </authorList>
    </citation>
    <scope>NUCLEOTIDE SEQUENCE</scope>
    <source>
        <strain evidence="2">NRRL 28262</strain>
    </source>
</reference>
<dbReference type="InterPro" id="IPR006597">
    <property type="entry name" value="Sel1-like"/>
</dbReference>
<keyword evidence="3" id="KW-1185">Reference proteome</keyword>
<accession>A0AAD4D004</accession>
<gene>
    <name evidence="2" type="ORF">BGZ95_007628</name>
</gene>
<evidence type="ECO:0000313" key="2">
    <source>
        <dbReference type="EMBL" id="KAG0249216.1"/>
    </source>
</evidence>
<comment type="caution">
    <text evidence="2">The sequence shown here is derived from an EMBL/GenBank/DDBJ whole genome shotgun (WGS) entry which is preliminary data.</text>
</comment>
<dbReference type="PANTHER" id="PTHR11102">
    <property type="entry name" value="SEL-1-LIKE PROTEIN"/>
    <property type="match status" value="1"/>
</dbReference>
<dbReference type="SUPFAM" id="SSF81901">
    <property type="entry name" value="HCP-like"/>
    <property type="match status" value="1"/>
</dbReference>
<dbReference type="InterPro" id="IPR050767">
    <property type="entry name" value="Sel1_AlgK"/>
</dbReference>
<dbReference type="Proteomes" id="UP001194580">
    <property type="component" value="Unassembled WGS sequence"/>
</dbReference>
<dbReference type="Pfam" id="PF08238">
    <property type="entry name" value="Sel1"/>
    <property type="match status" value="3"/>
</dbReference>
<evidence type="ECO:0000256" key="1">
    <source>
        <dbReference type="ARBA" id="ARBA00038101"/>
    </source>
</evidence>
<evidence type="ECO:0000313" key="3">
    <source>
        <dbReference type="Proteomes" id="UP001194580"/>
    </source>
</evidence>
<feature type="non-terminal residue" evidence="2">
    <location>
        <position position="1"/>
    </location>
</feature>
<dbReference type="PANTHER" id="PTHR11102:SF160">
    <property type="entry name" value="ERAD-ASSOCIATED E3 UBIQUITIN-PROTEIN LIGASE COMPONENT HRD3"/>
    <property type="match status" value="1"/>
</dbReference>
<comment type="similarity">
    <text evidence="1">Belongs to the sel-1 family.</text>
</comment>